<feature type="transmembrane region" description="Helical" evidence="3">
    <location>
        <begin position="330"/>
        <end position="351"/>
    </location>
</feature>
<feature type="transmembrane region" description="Helical" evidence="3">
    <location>
        <begin position="40"/>
        <end position="63"/>
    </location>
</feature>
<keyword evidence="3" id="KW-0812">Transmembrane</keyword>
<dbReference type="Proteomes" id="UP001596052">
    <property type="component" value="Unassembled WGS sequence"/>
</dbReference>
<evidence type="ECO:0000256" key="2">
    <source>
        <dbReference type="SAM" id="MobiDB-lite"/>
    </source>
</evidence>
<dbReference type="InterPro" id="IPR050515">
    <property type="entry name" value="Beta-lactam/transpept"/>
</dbReference>
<name>A0ABW0KQ58_9BACT</name>
<evidence type="ECO:0000259" key="4">
    <source>
        <dbReference type="Pfam" id="PF00905"/>
    </source>
</evidence>
<feature type="region of interest" description="Disordered" evidence="2">
    <location>
        <begin position="1163"/>
        <end position="1204"/>
    </location>
</feature>
<feature type="transmembrane region" description="Helical" evidence="3">
    <location>
        <begin position="12"/>
        <end position="31"/>
    </location>
</feature>
<gene>
    <name evidence="6" type="ORF">ACFQDI_11300</name>
</gene>
<dbReference type="InterPro" id="IPR001460">
    <property type="entry name" value="PCN-bd_Tpept"/>
</dbReference>
<proteinExistence type="inferred from homology"/>
<dbReference type="CDD" id="cd07341">
    <property type="entry name" value="M56_BlaR1_MecR1_like"/>
    <property type="match status" value="1"/>
</dbReference>
<feature type="domain" description="Peptidase M56" evidence="5">
    <location>
        <begin position="12"/>
        <end position="316"/>
    </location>
</feature>
<dbReference type="Gene3D" id="3.40.710.10">
    <property type="entry name" value="DD-peptidase/beta-lactamase superfamily"/>
    <property type="match status" value="1"/>
</dbReference>
<dbReference type="PANTHER" id="PTHR30627">
    <property type="entry name" value="PEPTIDOGLYCAN D,D-TRANSPEPTIDASE"/>
    <property type="match status" value="1"/>
</dbReference>
<organism evidence="6 7">
    <name type="scientific">Prosthecobacter fluviatilis</name>
    <dbReference type="NCBI Taxonomy" id="445931"/>
    <lineage>
        <taxon>Bacteria</taxon>
        <taxon>Pseudomonadati</taxon>
        <taxon>Verrucomicrobiota</taxon>
        <taxon>Verrucomicrobiia</taxon>
        <taxon>Verrucomicrobiales</taxon>
        <taxon>Verrucomicrobiaceae</taxon>
        <taxon>Prosthecobacter</taxon>
    </lineage>
</organism>
<evidence type="ECO:0000259" key="5">
    <source>
        <dbReference type="Pfam" id="PF05569"/>
    </source>
</evidence>
<evidence type="ECO:0000256" key="3">
    <source>
        <dbReference type="SAM" id="Phobius"/>
    </source>
</evidence>
<evidence type="ECO:0000313" key="7">
    <source>
        <dbReference type="Proteomes" id="UP001596052"/>
    </source>
</evidence>
<feature type="domain" description="Penicillin-binding protein transpeptidase" evidence="4">
    <location>
        <begin position="446"/>
        <end position="770"/>
    </location>
</feature>
<dbReference type="Pfam" id="PF00905">
    <property type="entry name" value="Transpeptidase"/>
    <property type="match status" value="1"/>
</dbReference>
<dbReference type="SUPFAM" id="SSF56519">
    <property type="entry name" value="Penicillin binding protein dimerisation domain"/>
    <property type="match status" value="1"/>
</dbReference>
<sequence length="1204" mass="130600">MNTSPLLDFLSHTAMKSAAVLLVALLLGLMLRRLAAAQRYALWMTTVATLALLPLAMGLLPAWRVLPQASGEMEWPVMEPPQFSINAEAAMPAEGSPATTPAAGPALPVQAPAPHAISWNISWQDVVEVLPMAWMLVAGLLLLRLALSAWRLRRLESSLHPGACSMLEQSARELGLRRSPRLLIGPADSVPMVWGVFRPRLLLPQGFDTWPHEKQRGVLLHELAHLQRGDPFALWLAQWVKALHWFNPLAWLTLRQLRADQERACDDAVLRQGVRASDYAQALLDLSRHNRIAPGLSLCALTITRCAPVETRVKAILDPACRREGLTLRWLVVLISGALLFTLPVAMLHAIEGSLQRGRILDRNGVVLAESSKEKVRVYPFKAQAAHMIGYVRSSGEKHALLEGGAGLEKQQDAALTAGRDVALTLDMRIQSLAHRAMKEAGVTRGAAVVLDPRTGEILAAVSLPSFDPNLFVPAITQENWDRYLSDLDVPLLNRSLRGFAPGSTFKLLTGLAGCAAGMGGQKYSCTGSVTYGNSVMKCWIHEQNGGGHGMLGMSDSLAVSCNCYWYRLGNAVGIEQIESMGRKVGFDSAYGIVDEEDEGILYGPSWMKQHHPQEKWTARHTANASIGQGYMLSTPLQMAVLAATVGNGGRVPQPGIIKQKEAGPWREDLTQGVMSAADVEPLREGMRLAVNGGSGTGRLARSDKVIIAGKTGTSQNWRINADKQRVEDNLGWFIGFAPFENPQLAFAIVKNGAKTGGGDCGPIAKRIVEEALALPADGSGQVLPAGAEVGGLHEKSKQGQFDSMAGALRVAIERIRPSAETGFHLDQMFVKSGQVMLSGTASGVTQALEFRDKVLAVSFEDPLEWTCPVPSMLADGKRVKFEMLGLLVWKDKNMTTQEAVKAARSRLRDPRSNVWDAVRTSAGLAEVPGGRVAFLDGSGDTTVYFYLLRQEVADWLRKSFGENGDLSWLGGDAQKTRRHTAKDGCEIEITPLESSAVFKVKVKSSRKNTAAAPSTQAQSRQLADAEIRMNPALAKQWSALKRVGLLADLPAGAQPFGLGDMHPERQLKSVLTFRFRASREEVRRWLLESHCLPTKENFLSTRSGSLASALSQPAVEDIAADWPASPQSFQRTFMAASHCQIGIHVSEGEHVTVTVSRSSPSILIAPEESREPRPAGRLSPDHRKDRFTSAVPSVPALAATAPG</sequence>
<dbReference type="Gene3D" id="3.90.1310.10">
    <property type="entry name" value="Penicillin-binding protein 2a (Domain 2)"/>
    <property type="match status" value="1"/>
</dbReference>
<dbReference type="InterPro" id="IPR008756">
    <property type="entry name" value="Peptidase_M56"/>
</dbReference>
<protein>
    <submittedName>
        <fullName evidence="6">Penicillin-binding transpeptidase domain-containing protein</fullName>
    </submittedName>
</protein>
<dbReference type="EMBL" id="JBHSMQ010000003">
    <property type="protein sequence ID" value="MFC5455445.1"/>
    <property type="molecule type" value="Genomic_DNA"/>
</dbReference>
<reference evidence="7" key="1">
    <citation type="journal article" date="2019" name="Int. J. Syst. Evol. Microbiol.">
        <title>The Global Catalogue of Microorganisms (GCM) 10K type strain sequencing project: providing services to taxonomists for standard genome sequencing and annotation.</title>
        <authorList>
            <consortium name="The Broad Institute Genomics Platform"/>
            <consortium name="The Broad Institute Genome Sequencing Center for Infectious Disease"/>
            <person name="Wu L."/>
            <person name="Ma J."/>
        </authorList>
    </citation>
    <scope>NUCLEOTIDE SEQUENCE [LARGE SCALE GENOMIC DNA]</scope>
    <source>
        <strain evidence="7">CGMCC 4.1469</strain>
    </source>
</reference>
<feature type="compositionally biased region" description="Basic and acidic residues" evidence="2">
    <location>
        <begin position="1168"/>
        <end position="1188"/>
    </location>
</feature>
<accession>A0ABW0KQ58</accession>
<feature type="transmembrane region" description="Helical" evidence="3">
    <location>
        <begin position="129"/>
        <end position="147"/>
    </location>
</feature>
<dbReference type="RefSeq" id="WP_377166529.1">
    <property type="nucleotide sequence ID" value="NZ_JBHSMQ010000003.1"/>
</dbReference>
<keyword evidence="3" id="KW-0472">Membrane</keyword>
<evidence type="ECO:0000313" key="6">
    <source>
        <dbReference type="EMBL" id="MFC5455445.1"/>
    </source>
</evidence>
<dbReference type="SUPFAM" id="SSF56601">
    <property type="entry name" value="beta-lactamase/transpeptidase-like"/>
    <property type="match status" value="1"/>
</dbReference>
<dbReference type="InterPro" id="IPR036138">
    <property type="entry name" value="PBP_dimer_sf"/>
</dbReference>
<dbReference type="InterPro" id="IPR012338">
    <property type="entry name" value="Beta-lactam/transpept-like"/>
</dbReference>
<comment type="similarity">
    <text evidence="1">Belongs to the peptidase M56 family.</text>
</comment>
<evidence type="ECO:0000256" key="1">
    <source>
        <dbReference type="ARBA" id="ARBA00011075"/>
    </source>
</evidence>
<dbReference type="Pfam" id="PF05569">
    <property type="entry name" value="Peptidase_M56"/>
    <property type="match status" value="1"/>
</dbReference>
<dbReference type="PANTHER" id="PTHR30627:SF2">
    <property type="entry name" value="PEPTIDOGLYCAN D,D-TRANSPEPTIDASE MRDA"/>
    <property type="match status" value="1"/>
</dbReference>
<comment type="caution">
    <text evidence="6">The sequence shown here is derived from an EMBL/GenBank/DDBJ whole genome shotgun (WGS) entry which is preliminary data.</text>
</comment>
<keyword evidence="3" id="KW-1133">Transmembrane helix</keyword>
<keyword evidence="7" id="KW-1185">Reference proteome</keyword>